<evidence type="ECO:0000256" key="1">
    <source>
        <dbReference type="ARBA" id="ARBA00022737"/>
    </source>
</evidence>
<dbReference type="Proteomes" id="UP000541154">
    <property type="component" value="Unassembled WGS sequence"/>
</dbReference>
<feature type="domain" description="NACHT" evidence="3">
    <location>
        <begin position="341"/>
        <end position="487"/>
    </location>
</feature>
<feature type="compositionally biased region" description="Polar residues" evidence="2">
    <location>
        <begin position="35"/>
        <end position="50"/>
    </location>
</feature>
<dbReference type="PROSITE" id="PS50837">
    <property type="entry name" value="NACHT"/>
    <property type="match status" value="1"/>
</dbReference>
<keyword evidence="5" id="KW-1185">Reference proteome</keyword>
<dbReference type="EMBL" id="SPNV01000019">
    <property type="protein sequence ID" value="KAF5865433.1"/>
    <property type="molecule type" value="Genomic_DNA"/>
</dbReference>
<accession>A0A8H6A9S8</accession>
<dbReference type="InterPro" id="IPR056884">
    <property type="entry name" value="NPHP3-like_N"/>
</dbReference>
<dbReference type="SUPFAM" id="SSF52540">
    <property type="entry name" value="P-loop containing nucleoside triphosphate hydrolases"/>
    <property type="match status" value="1"/>
</dbReference>
<sequence length="738" mass="83275">MSISPNNPQKVNAQTGGMEIQKSGSINGLLLVSSPGKSNSHSNQPTQYSEPTDLWSAAYNQLGDEERRILSTITIPRTPTERKNLPQTALLISEVIQLTEKQYQNHQQRADKRLRESFQKIINAALSFKDIVDAVVAFDPTYHAASAWAIVSLGLTVAQNHHDLQVALFESSEYLADVLAQCAYIEDQFYINGDGGRKRDLGNAMIRLYRAILHYTAQIRTAQDPSTGRKLLDCVTAITKHPLTELRASVEKERDNIARWVGLVQYLRYEERSRSILDRVDEVLESMQLLTEQFNLANLCVAKGALYNSYDNQHDDFCLPDTRTELRSQITEWAESSESKIIFWLNGMAGTGKSTIARTVARAFEEKQQLGATFFFKKGEADRGDAKYLIPTITKQLVTRHRQLAPGVLKAIRDDSDISAKSLREQFDKLLLQPLSNLISTDSTATIIVIDALDECKSEDIPVILELLPQLQKSKVLHVRIFLTSRPEIPVRLCFKKSDDHQDLDLHDLPNPVIEEDIRIFLKERLSVIRKNREMTDDWPGEESLHTLVEMAVPLFIFAATACRFIEQGRHPERRLKQLLAAQAVTTASQMDKIYQPVLTQLLTDNDDESTGILQEFQDIVGVIINLATPLTVDSLTQLLHLPKRTISDILDPLHSVLNISSDTEAPVRILHLSFREYLLTTENRFHVDEQVTHRKIGLHCLRLRDGERQYQQAVDESASLRGSAILLSVLGTSSSAK</sequence>
<gene>
    <name evidence="4" type="ORF">ETB97_003691</name>
</gene>
<protein>
    <recommendedName>
        <fullName evidence="3">NACHT domain-containing protein</fullName>
    </recommendedName>
</protein>
<reference evidence="4 5" key="1">
    <citation type="submission" date="2019-04" db="EMBL/GenBank/DDBJ databases">
        <title>Aspergillus burnettii sp. nov., novel species from soil in southeast Queensland.</title>
        <authorList>
            <person name="Gilchrist C.L.M."/>
            <person name="Pitt J.I."/>
            <person name="Lange L."/>
            <person name="Lacey H.J."/>
            <person name="Vuong D."/>
            <person name="Midgley D.J."/>
            <person name="Greenfield P."/>
            <person name="Bradbury M."/>
            <person name="Lacey E."/>
            <person name="Busk P.K."/>
            <person name="Pilgaard B."/>
            <person name="Chooi Y.H."/>
            <person name="Piggott A.M."/>
        </authorList>
    </citation>
    <scope>NUCLEOTIDE SEQUENCE [LARGE SCALE GENOMIC DNA]</scope>
    <source>
        <strain evidence="4 5">FRR 5400</strain>
    </source>
</reference>
<dbReference type="Pfam" id="PF24883">
    <property type="entry name" value="NPHP3_N"/>
    <property type="match status" value="1"/>
</dbReference>
<dbReference type="PANTHER" id="PTHR10039">
    <property type="entry name" value="AMELOGENIN"/>
    <property type="match status" value="1"/>
</dbReference>
<evidence type="ECO:0000313" key="4">
    <source>
        <dbReference type="EMBL" id="KAF5865433.1"/>
    </source>
</evidence>
<keyword evidence="1" id="KW-0677">Repeat</keyword>
<evidence type="ECO:0000259" key="3">
    <source>
        <dbReference type="PROSITE" id="PS50837"/>
    </source>
</evidence>
<comment type="caution">
    <text evidence="4">The sequence shown here is derived from an EMBL/GenBank/DDBJ whole genome shotgun (WGS) entry which is preliminary data.</text>
</comment>
<dbReference type="InterPro" id="IPR027417">
    <property type="entry name" value="P-loop_NTPase"/>
</dbReference>
<name>A0A8H6A9S8_PETAA</name>
<feature type="region of interest" description="Disordered" evidence="2">
    <location>
        <begin position="29"/>
        <end position="50"/>
    </location>
</feature>
<organism evidence="4 5">
    <name type="scientific">Petromyces alliaceus</name>
    <name type="common">Aspergillus alliaceus</name>
    <dbReference type="NCBI Taxonomy" id="209559"/>
    <lineage>
        <taxon>Eukaryota</taxon>
        <taxon>Fungi</taxon>
        <taxon>Dikarya</taxon>
        <taxon>Ascomycota</taxon>
        <taxon>Pezizomycotina</taxon>
        <taxon>Eurotiomycetes</taxon>
        <taxon>Eurotiomycetidae</taxon>
        <taxon>Eurotiales</taxon>
        <taxon>Aspergillaceae</taxon>
        <taxon>Aspergillus</taxon>
        <taxon>Aspergillus subgen. Circumdati</taxon>
    </lineage>
</organism>
<proteinExistence type="predicted"/>
<dbReference type="AlphaFoldDB" id="A0A8H6A9S8"/>
<evidence type="ECO:0000256" key="2">
    <source>
        <dbReference type="SAM" id="MobiDB-lite"/>
    </source>
</evidence>
<dbReference type="InterPro" id="IPR007111">
    <property type="entry name" value="NACHT_NTPase"/>
</dbReference>
<dbReference type="PANTHER" id="PTHR10039:SF17">
    <property type="entry name" value="FUNGAL STAND N-TERMINAL GOODBYE DOMAIN-CONTAINING PROTEIN-RELATED"/>
    <property type="match status" value="1"/>
</dbReference>
<dbReference type="Gene3D" id="3.40.50.300">
    <property type="entry name" value="P-loop containing nucleotide triphosphate hydrolases"/>
    <property type="match status" value="1"/>
</dbReference>
<evidence type="ECO:0000313" key="5">
    <source>
        <dbReference type="Proteomes" id="UP000541154"/>
    </source>
</evidence>